<dbReference type="InterPro" id="IPR054180">
    <property type="entry name" value="H-NS-like_N"/>
</dbReference>
<dbReference type="RefSeq" id="WP_091341384.1">
    <property type="nucleotide sequence ID" value="NZ_FNRM01000003.1"/>
</dbReference>
<dbReference type="Proteomes" id="UP000198773">
    <property type="component" value="Unassembled WGS sequence"/>
</dbReference>
<dbReference type="OrthoDB" id="5766850at2"/>
<protein>
    <recommendedName>
        <fullName evidence="2">DNA-binding protein H-NS-like N-terminal domain-containing protein</fullName>
    </recommendedName>
</protein>
<accession>A0A1H4B431</accession>
<evidence type="ECO:0000259" key="2">
    <source>
        <dbReference type="Pfam" id="PF22470"/>
    </source>
</evidence>
<evidence type="ECO:0000313" key="4">
    <source>
        <dbReference type="Proteomes" id="UP000198773"/>
    </source>
</evidence>
<reference evidence="3 4" key="1">
    <citation type="submission" date="2016-10" db="EMBL/GenBank/DDBJ databases">
        <authorList>
            <person name="de Groot N.N."/>
        </authorList>
    </citation>
    <scope>NUCLEOTIDE SEQUENCE [LARGE SCALE GENOMIC DNA]</scope>
    <source>
        <strain evidence="3 4">CGMCC 1.3430</strain>
    </source>
</reference>
<keyword evidence="4" id="KW-1185">Reference proteome</keyword>
<sequence length="174" mass="19737">MSLLLNKKDLKKAAEELSVIKLQDVIRQLNDVLEERQREAETIEELKALAKQKGFSLQQLGFQVQHELVSSEVPGESAEKRPVKPKLKTINKDKQYFYVDGGKLQLLKTHTMKQGLRDRGIDILSYSDVSKKHQKEVQALLAEAEKQAIANFNAKVKIWNLWAEANGGEQLSAK</sequence>
<gene>
    <name evidence="3" type="ORF">SAMN04488051_103165</name>
</gene>
<proteinExistence type="predicted"/>
<keyword evidence="1" id="KW-0175">Coiled coil</keyword>
<feature type="domain" description="DNA-binding protein H-NS-like N-terminal" evidence="2">
    <location>
        <begin position="2"/>
        <end position="60"/>
    </location>
</feature>
<dbReference type="Pfam" id="PF22470">
    <property type="entry name" value="Histone_HNS_N"/>
    <property type="match status" value="1"/>
</dbReference>
<name>A0A1H4B431_ALKAM</name>
<dbReference type="EMBL" id="FNRM01000003">
    <property type="protein sequence ID" value="SEA42798.1"/>
    <property type="molecule type" value="Genomic_DNA"/>
</dbReference>
<evidence type="ECO:0000313" key="3">
    <source>
        <dbReference type="EMBL" id="SEA42798.1"/>
    </source>
</evidence>
<organism evidence="3 4">
    <name type="scientific">Alkalimonas amylolytica</name>
    <dbReference type="NCBI Taxonomy" id="152573"/>
    <lineage>
        <taxon>Bacteria</taxon>
        <taxon>Pseudomonadati</taxon>
        <taxon>Pseudomonadota</taxon>
        <taxon>Gammaproteobacteria</taxon>
        <taxon>Alkalimonas</taxon>
    </lineage>
</organism>
<dbReference type="AlphaFoldDB" id="A0A1H4B431"/>
<evidence type="ECO:0000256" key="1">
    <source>
        <dbReference type="SAM" id="Coils"/>
    </source>
</evidence>
<feature type="coiled-coil region" evidence="1">
    <location>
        <begin position="19"/>
        <end position="53"/>
    </location>
</feature>